<reference evidence="3" key="1">
    <citation type="submission" date="2017-03" db="EMBL/GenBank/DDBJ databases">
        <authorList>
            <person name="Rodrigo-Torres L."/>
            <person name="Arahal R.D."/>
            <person name="Lucena T."/>
        </authorList>
    </citation>
    <scope>NUCLEOTIDE SEQUENCE [LARGE SCALE GENOMIC DNA]</scope>
    <source>
        <strain evidence="3">CECT 8411</strain>
    </source>
</reference>
<dbReference type="RefSeq" id="WP_085823141.1">
    <property type="nucleotide sequence ID" value="NZ_FWFP01000007.1"/>
</dbReference>
<feature type="chain" id="PRO_5013230987" evidence="1">
    <location>
        <begin position="20"/>
        <end position="106"/>
    </location>
</feature>
<dbReference type="AlphaFoldDB" id="A0A1X6ZKU8"/>
<protein>
    <submittedName>
        <fullName evidence="2">Uncharacterized protein</fullName>
    </submittedName>
</protein>
<proteinExistence type="predicted"/>
<name>A0A1X6ZKU8_9RHOB</name>
<organism evidence="2 3">
    <name type="scientific">Ruegeria meonggei</name>
    <dbReference type="NCBI Taxonomy" id="1446476"/>
    <lineage>
        <taxon>Bacteria</taxon>
        <taxon>Pseudomonadati</taxon>
        <taxon>Pseudomonadota</taxon>
        <taxon>Alphaproteobacteria</taxon>
        <taxon>Rhodobacterales</taxon>
        <taxon>Roseobacteraceae</taxon>
        <taxon>Ruegeria</taxon>
    </lineage>
</organism>
<evidence type="ECO:0000313" key="3">
    <source>
        <dbReference type="Proteomes" id="UP000193778"/>
    </source>
</evidence>
<gene>
    <name evidence="2" type="ORF">RUM8411_02622</name>
</gene>
<accession>A0A1X6ZKU8</accession>
<sequence length="106" mass="11808">MKVLLWTISLALVASSVQAQAISSDKVCNKAHTDSRLNGASIDQCLCMATIAQQNMSPELYVLWTEAMYLGESREKEMLALKQSQRKTANQMKKTVRLSKKNCGLK</sequence>
<evidence type="ECO:0000256" key="1">
    <source>
        <dbReference type="SAM" id="SignalP"/>
    </source>
</evidence>
<dbReference type="EMBL" id="FWFP01000007">
    <property type="protein sequence ID" value="SLN54263.1"/>
    <property type="molecule type" value="Genomic_DNA"/>
</dbReference>
<keyword evidence="3" id="KW-1185">Reference proteome</keyword>
<keyword evidence="1" id="KW-0732">Signal</keyword>
<feature type="signal peptide" evidence="1">
    <location>
        <begin position="1"/>
        <end position="19"/>
    </location>
</feature>
<evidence type="ECO:0000313" key="2">
    <source>
        <dbReference type="EMBL" id="SLN54263.1"/>
    </source>
</evidence>
<dbReference type="Proteomes" id="UP000193778">
    <property type="component" value="Unassembled WGS sequence"/>
</dbReference>